<keyword evidence="2" id="KW-0732">Signal</keyword>
<dbReference type="GO" id="GO:0005764">
    <property type="term" value="C:lysosome"/>
    <property type="evidence" value="ECO:0007669"/>
    <property type="project" value="TreeGrafter"/>
</dbReference>
<proteinExistence type="inferred from homology"/>
<dbReference type="Pfam" id="PF00811">
    <property type="entry name" value="Ependymin"/>
    <property type="match status" value="1"/>
</dbReference>
<dbReference type="Ensembl" id="ENSNMLT00000013092.1">
    <property type="protein sequence ID" value="ENSNMLP00000011578.1"/>
    <property type="gene ID" value="ENSNMLG00000007924.1"/>
</dbReference>
<evidence type="ECO:0000256" key="2">
    <source>
        <dbReference type="SAM" id="SignalP"/>
    </source>
</evidence>
<feature type="chain" id="PRO_5034975308" description="Ependymin" evidence="2">
    <location>
        <begin position="20"/>
        <end position="231"/>
    </location>
</feature>
<dbReference type="GO" id="GO:0005576">
    <property type="term" value="C:extracellular region"/>
    <property type="evidence" value="ECO:0007669"/>
    <property type="project" value="InterPro"/>
</dbReference>
<evidence type="ECO:0000256" key="1">
    <source>
        <dbReference type="ARBA" id="ARBA00010771"/>
    </source>
</evidence>
<dbReference type="SMART" id="SM00026">
    <property type="entry name" value="EPEND"/>
    <property type="match status" value="1"/>
</dbReference>
<dbReference type="Proteomes" id="UP000694523">
    <property type="component" value="Unplaced"/>
</dbReference>
<name>A0A8C6SXM7_9GOBI</name>
<feature type="signal peptide" evidence="2">
    <location>
        <begin position="1"/>
        <end position="19"/>
    </location>
</feature>
<dbReference type="AlphaFoldDB" id="A0A8C6SXM7"/>
<keyword evidence="4" id="KW-1185">Reference proteome</keyword>
<dbReference type="GO" id="GO:0005509">
    <property type="term" value="F:calcium ion binding"/>
    <property type="evidence" value="ECO:0007669"/>
    <property type="project" value="InterPro"/>
</dbReference>
<accession>A0A8C6SXM7</accession>
<dbReference type="GO" id="GO:0007160">
    <property type="term" value="P:cell-matrix adhesion"/>
    <property type="evidence" value="ECO:0007669"/>
    <property type="project" value="InterPro"/>
</dbReference>
<organism evidence="3 4">
    <name type="scientific">Neogobius melanostomus</name>
    <name type="common">round goby</name>
    <dbReference type="NCBI Taxonomy" id="47308"/>
    <lineage>
        <taxon>Eukaryota</taxon>
        <taxon>Metazoa</taxon>
        <taxon>Chordata</taxon>
        <taxon>Craniata</taxon>
        <taxon>Vertebrata</taxon>
        <taxon>Euteleostomi</taxon>
        <taxon>Actinopterygii</taxon>
        <taxon>Neopterygii</taxon>
        <taxon>Teleostei</taxon>
        <taxon>Neoteleostei</taxon>
        <taxon>Acanthomorphata</taxon>
        <taxon>Gobiaria</taxon>
        <taxon>Gobiiformes</taxon>
        <taxon>Gobioidei</taxon>
        <taxon>Gobiidae</taxon>
        <taxon>Benthophilinae</taxon>
        <taxon>Neogobiini</taxon>
        <taxon>Neogobius</taxon>
    </lineage>
</organism>
<dbReference type="InterPro" id="IPR001299">
    <property type="entry name" value="Ependymin"/>
</dbReference>
<reference evidence="3" key="1">
    <citation type="submission" date="2025-08" db="UniProtKB">
        <authorList>
            <consortium name="Ensembl"/>
        </authorList>
    </citation>
    <scope>IDENTIFICATION</scope>
</reference>
<comment type="similarity">
    <text evidence="1">Belongs to the ependymin family.</text>
</comment>
<reference evidence="3" key="2">
    <citation type="submission" date="2025-09" db="UniProtKB">
        <authorList>
            <consortium name="Ensembl"/>
        </authorList>
    </citation>
    <scope>IDENTIFICATION</scope>
</reference>
<evidence type="ECO:0000313" key="3">
    <source>
        <dbReference type="Ensembl" id="ENSNMLP00000011578.1"/>
    </source>
</evidence>
<evidence type="ECO:0000313" key="4">
    <source>
        <dbReference type="Proteomes" id="UP000694523"/>
    </source>
</evidence>
<dbReference type="PANTHER" id="PTHR10697:SF5">
    <property type="entry name" value="EPENDYMIN-RELATED"/>
    <property type="match status" value="1"/>
</dbReference>
<dbReference type="PANTHER" id="PTHR10697">
    <property type="entry name" value="MAMMALIAN EPENDYMIN-RELATED PROTEIN 1"/>
    <property type="match status" value="1"/>
</dbReference>
<protein>
    <recommendedName>
        <fullName evidence="5">Ependymin</fullName>
    </recommendedName>
</protein>
<evidence type="ECO:0008006" key="5">
    <source>
        <dbReference type="Google" id="ProtNLM"/>
    </source>
</evidence>
<sequence>MRLVLGLTALLCSLTDSLQQPCKSPPYLTGNLIVGEGKIWNYEYNAALQRMRVYETEHHTNQTFTYDYLLHFREGVMYEIDGQTFTCTKKPLRTEYQPIGIPHDADYLDNFVLGSLSVPKAGISMQAWTGYTSGGEEYSMCVTEEGCVPYYTIYNTEKYGEVVLVFMNSTMHTTPQDDLNPPRFCPNTKSAARPVDLVSLFSKSKARLLTRTLTKLKNVYLNDYTVLNVHV</sequence>